<proteinExistence type="predicted"/>
<dbReference type="KEGG" id="ppf:Pput_3064"/>
<dbReference type="HOGENOM" id="CLU_2303560_0_0_6"/>
<organism evidence="2">
    <name type="scientific">Pseudomonas putida (strain ATCC 700007 / DSM 6899 / JCM 31910 / BCRC 17059 / LMG 24140 / F1)</name>
    <dbReference type="NCBI Taxonomy" id="351746"/>
    <lineage>
        <taxon>Bacteria</taxon>
        <taxon>Pseudomonadati</taxon>
        <taxon>Pseudomonadota</taxon>
        <taxon>Gammaproteobacteria</taxon>
        <taxon>Pseudomonadales</taxon>
        <taxon>Pseudomonadaceae</taxon>
        <taxon>Pseudomonas</taxon>
    </lineage>
</organism>
<accession>A5W4Y2</accession>
<name>A5W4Y2_PSEP1</name>
<dbReference type="EMBL" id="CP000712">
    <property type="protein sequence ID" value="ABQ79192.1"/>
    <property type="molecule type" value="Genomic_DNA"/>
</dbReference>
<feature type="compositionally biased region" description="Basic residues" evidence="1">
    <location>
        <begin position="51"/>
        <end position="65"/>
    </location>
</feature>
<evidence type="ECO:0000313" key="2">
    <source>
        <dbReference type="EMBL" id="ABQ79192.1"/>
    </source>
</evidence>
<reference evidence="2" key="1">
    <citation type="submission" date="2007-05" db="EMBL/GenBank/DDBJ databases">
        <title>Complete sequence of Pseudomonas putida F1.</title>
        <authorList>
            <consortium name="US DOE Joint Genome Institute"/>
            <person name="Copeland A."/>
            <person name="Lucas S."/>
            <person name="Lapidus A."/>
            <person name="Barry K."/>
            <person name="Detter J.C."/>
            <person name="Glavina del Rio T."/>
            <person name="Hammon N."/>
            <person name="Israni S."/>
            <person name="Dalin E."/>
            <person name="Tice H."/>
            <person name="Pitluck S."/>
            <person name="Chain P."/>
            <person name="Malfatti S."/>
            <person name="Shin M."/>
            <person name="Vergez L."/>
            <person name="Schmutz J."/>
            <person name="Larimer F."/>
            <person name="Land M."/>
            <person name="Hauser L."/>
            <person name="Kyrpides N."/>
            <person name="Lykidis A."/>
            <person name="Parales R."/>
            <person name="Richardson P."/>
        </authorList>
    </citation>
    <scope>NUCLEOTIDE SEQUENCE [LARGE SCALE GENOMIC DNA]</scope>
    <source>
        <strain evidence="2">F1</strain>
    </source>
</reference>
<feature type="region of interest" description="Disordered" evidence="1">
    <location>
        <begin position="37"/>
        <end position="65"/>
    </location>
</feature>
<dbReference type="AlphaFoldDB" id="A5W4Y2"/>
<evidence type="ECO:0000256" key="1">
    <source>
        <dbReference type="SAM" id="MobiDB-lite"/>
    </source>
</evidence>
<gene>
    <name evidence="2" type="ordered locus">Pput_3064</name>
</gene>
<sequence>MCSIGCRPRGTRCMPPSPQVMHPDYFLFVPPGTGLRPISVQNPRPDQKRPFLMRRPLRPGSTHRVRPSHFLHRQNRLAYSALLLHRLVVLNAQAIYRNRG</sequence>
<protein>
    <submittedName>
        <fullName evidence="2">Uncharacterized protein</fullName>
    </submittedName>
</protein>